<reference evidence="5" key="1">
    <citation type="submission" date="2016-07" db="EMBL/GenBank/DDBJ databases">
        <authorList>
            <person name="Florea S."/>
            <person name="Webb J.S."/>
            <person name="Jaromczyk J."/>
            <person name="Schardl C.L."/>
        </authorList>
    </citation>
    <scope>NUCLEOTIDE SEQUENCE [LARGE SCALE GENOMIC DNA]</scope>
    <source>
        <strain evidence="5">MIT 01-6242</strain>
    </source>
</reference>
<dbReference type="PANTHER" id="PTHR22916">
    <property type="entry name" value="GLYCOSYLTRANSFERASE"/>
    <property type="match status" value="1"/>
</dbReference>
<dbReference type="SUPFAM" id="SSF53448">
    <property type="entry name" value="Nucleotide-diphospho-sugar transferases"/>
    <property type="match status" value="1"/>
</dbReference>
<sequence>MPNFPTPPTTNPFFSIVIPVYNVERYISRCLNSCIQQIFKEIEIIIVDDCGTDDSMQIAQEFAKDNRIKILHNATNLGTFHTRLKGIQEANGEFILFVDSDDYIDLDTCERIYNLLALDYQENGEWTDVLCYLFAEKDTKLDQTIIKLDTHNPYQEMINFSRWNLCNKIYKRSILKTTSKFIEQYFPNLPKMNMAEDALQFFITAIFVKRSFGIRDSFYHYCENLSSITKTEDELKISQSVQHFQVIIKMLDLIPYRNLPHPKIVQTNKITLQKNLAINAFIFQKTINGQKMNVSIYISIKLWRYYQSWKAKAKILLINLLSND</sequence>
<dbReference type="GO" id="GO:0016758">
    <property type="term" value="F:hexosyltransferase activity"/>
    <property type="evidence" value="ECO:0007669"/>
    <property type="project" value="UniProtKB-ARBA"/>
</dbReference>
<dbReference type="Pfam" id="PF00535">
    <property type="entry name" value="Glycos_transf_2"/>
    <property type="match status" value="1"/>
</dbReference>
<gene>
    <name evidence="4" type="ORF">BBW65_00860</name>
</gene>
<keyword evidence="5" id="KW-1185">Reference proteome</keyword>
<dbReference type="RefSeq" id="WP_066338471.1">
    <property type="nucleotide sequence ID" value="NZ_CP016503.1"/>
</dbReference>
<dbReference type="CDD" id="cd00761">
    <property type="entry name" value="Glyco_tranf_GTA_type"/>
    <property type="match status" value="1"/>
</dbReference>
<protein>
    <recommendedName>
        <fullName evidence="3">Glycosyltransferase 2-like domain-containing protein</fullName>
    </recommendedName>
</protein>
<accession>A0A1B1U3Z8</accession>
<feature type="domain" description="Glycosyltransferase 2-like" evidence="3">
    <location>
        <begin position="15"/>
        <end position="117"/>
    </location>
</feature>
<organism evidence="4 5">
    <name type="scientific">Helicobacter enhydrae</name>
    <dbReference type="NCBI Taxonomy" id="222136"/>
    <lineage>
        <taxon>Bacteria</taxon>
        <taxon>Pseudomonadati</taxon>
        <taxon>Campylobacterota</taxon>
        <taxon>Epsilonproteobacteria</taxon>
        <taxon>Campylobacterales</taxon>
        <taxon>Helicobacteraceae</taxon>
        <taxon>Helicobacter</taxon>
    </lineage>
</organism>
<keyword evidence="1" id="KW-0328">Glycosyltransferase</keyword>
<dbReference type="STRING" id="222136.BBW65_00860"/>
<evidence type="ECO:0000256" key="2">
    <source>
        <dbReference type="ARBA" id="ARBA00022679"/>
    </source>
</evidence>
<dbReference type="AlphaFoldDB" id="A0A1B1U3Z8"/>
<dbReference type="EMBL" id="CP016503">
    <property type="protein sequence ID" value="ANV97452.1"/>
    <property type="molecule type" value="Genomic_DNA"/>
</dbReference>
<dbReference type="Gene3D" id="3.90.550.10">
    <property type="entry name" value="Spore Coat Polysaccharide Biosynthesis Protein SpsA, Chain A"/>
    <property type="match status" value="1"/>
</dbReference>
<dbReference type="PANTHER" id="PTHR22916:SF51">
    <property type="entry name" value="GLYCOSYLTRANSFERASE EPSH-RELATED"/>
    <property type="match status" value="1"/>
</dbReference>
<dbReference type="InterPro" id="IPR029044">
    <property type="entry name" value="Nucleotide-diphossugar_trans"/>
</dbReference>
<dbReference type="InterPro" id="IPR001173">
    <property type="entry name" value="Glyco_trans_2-like"/>
</dbReference>
<name>A0A1B1U3Z8_9HELI</name>
<evidence type="ECO:0000313" key="4">
    <source>
        <dbReference type="EMBL" id="ANV97452.1"/>
    </source>
</evidence>
<dbReference type="Proteomes" id="UP000092884">
    <property type="component" value="Chromosome"/>
</dbReference>
<evidence type="ECO:0000256" key="1">
    <source>
        <dbReference type="ARBA" id="ARBA00022676"/>
    </source>
</evidence>
<keyword evidence="2" id="KW-0808">Transferase</keyword>
<evidence type="ECO:0000259" key="3">
    <source>
        <dbReference type="Pfam" id="PF00535"/>
    </source>
</evidence>
<evidence type="ECO:0000313" key="5">
    <source>
        <dbReference type="Proteomes" id="UP000092884"/>
    </source>
</evidence>
<proteinExistence type="predicted"/>
<dbReference type="KEGG" id="het:BBW65_00860"/>